<dbReference type="GO" id="GO:0008654">
    <property type="term" value="P:phospholipid biosynthetic process"/>
    <property type="evidence" value="ECO:0007669"/>
    <property type="project" value="UniProtKB-KW"/>
</dbReference>
<evidence type="ECO:0000256" key="10">
    <source>
        <dbReference type="ARBA" id="ARBA00022692"/>
    </source>
</evidence>
<evidence type="ECO:0000256" key="12">
    <source>
        <dbReference type="ARBA" id="ARBA00022989"/>
    </source>
</evidence>
<keyword evidence="10" id="KW-0812">Transmembrane</keyword>
<proteinExistence type="inferred from homology"/>
<dbReference type="Pfam" id="PF02611">
    <property type="entry name" value="CDH"/>
    <property type="match status" value="1"/>
</dbReference>
<reference evidence="19 20" key="1">
    <citation type="submission" date="2019-03" db="EMBL/GenBank/DDBJ databases">
        <authorList>
            <consortium name="Pathogen Informatics"/>
        </authorList>
    </citation>
    <scope>NUCLEOTIDE SEQUENCE [LARGE SCALE GENOMIC DNA]</scope>
    <source>
        <strain evidence="19 20">NCTC12993</strain>
    </source>
</reference>
<dbReference type="AlphaFoldDB" id="A0A485AKS8"/>
<dbReference type="UniPathway" id="UPA00609">
    <property type="reaction ID" value="UER00664"/>
</dbReference>
<comment type="pathway">
    <text evidence="4">Lipid metabolism.</text>
</comment>
<evidence type="ECO:0000256" key="9">
    <source>
        <dbReference type="ARBA" id="ARBA00022516"/>
    </source>
</evidence>
<evidence type="ECO:0000313" key="19">
    <source>
        <dbReference type="EMBL" id="VFS61320.1"/>
    </source>
</evidence>
<dbReference type="EMBL" id="CAADJD010000015">
    <property type="protein sequence ID" value="VFS61320.1"/>
    <property type="molecule type" value="Genomic_DNA"/>
</dbReference>
<keyword evidence="9" id="KW-0444">Lipid biosynthesis</keyword>
<dbReference type="InterPro" id="IPR003763">
    <property type="entry name" value="CDP-diacylglyc_Pase"/>
</dbReference>
<keyword evidence="16" id="KW-1208">Phospholipid metabolism</keyword>
<comment type="catalytic activity">
    <reaction evidence="1">
        <text>a CDP-1,2-diacyl-sn-glycerol + H2O = a 1,2-diacyl-sn-glycero-3-phosphate + CMP + 2 H(+)</text>
        <dbReference type="Rhea" id="RHEA:15221"/>
        <dbReference type="ChEBI" id="CHEBI:15377"/>
        <dbReference type="ChEBI" id="CHEBI:15378"/>
        <dbReference type="ChEBI" id="CHEBI:58332"/>
        <dbReference type="ChEBI" id="CHEBI:58608"/>
        <dbReference type="ChEBI" id="CHEBI:60377"/>
        <dbReference type="EC" id="3.6.1.26"/>
    </reaction>
</comment>
<evidence type="ECO:0000256" key="4">
    <source>
        <dbReference type="ARBA" id="ARBA00005189"/>
    </source>
</evidence>
<evidence type="ECO:0000256" key="2">
    <source>
        <dbReference type="ARBA" id="ARBA00004162"/>
    </source>
</evidence>
<dbReference type="Proteomes" id="UP000401081">
    <property type="component" value="Unassembled WGS sequence"/>
</dbReference>
<keyword evidence="12" id="KW-1133">Transmembrane helix</keyword>
<evidence type="ECO:0000256" key="15">
    <source>
        <dbReference type="ARBA" id="ARBA00023209"/>
    </source>
</evidence>
<comment type="pathway">
    <text evidence="3">Phospholipid metabolism; CDP-diacylglycerol degradation; phosphatidate from CDP-diacylglycerol: step 1/1.</text>
</comment>
<evidence type="ECO:0000256" key="8">
    <source>
        <dbReference type="ARBA" id="ARBA00022475"/>
    </source>
</evidence>
<keyword evidence="13" id="KW-0443">Lipid metabolism</keyword>
<evidence type="ECO:0000256" key="6">
    <source>
        <dbReference type="ARBA" id="ARBA00012375"/>
    </source>
</evidence>
<dbReference type="GO" id="GO:0046342">
    <property type="term" value="P:CDP-diacylglycerol catabolic process"/>
    <property type="evidence" value="ECO:0007669"/>
    <property type="project" value="UniProtKB-UniPathway"/>
</dbReference>
<keyword evidence="14" id="KW-0472">Membrane</keyword>
<evidence type="ECO:0000313" key="20">
    <source>
        <dbReference type="Proteomes" id="UP000401081"/>
    </source>
</evidence>
<protein>
    <recommendedName>
        <fullName evidence="7">CDP-diacylglycerol pyrophosphatase</fullName>
        <ecNumber evidence="6">3.6.1.26</ecNumber>
    </recommendedName>
    <alternativeName>
        <fullName evidence="17">CDP-diacylglycerol phosphatidylhydrolase</fullName>
    </alternativeName>
    <alternativeName>
        <fullName evidence="18">CDP-diglyceride hydrolase</fullName>
    </alternativeName>
</protein>
<evidence type="ECO:0000256" key="13">
    <source>
        <dbReference type="ARBA" id="ARBA00023098"/>
    </source>
</evidence>
<evidence type="ECO:0000256" key="7">
    <source>
        <dbReference type="ARBA" id="ARBA00019608"/>
    </source>
</evidence>
<dbReference type="Gene3D" id="3.30.428.30">
    <property type="entry name" value="HIT family - CDH-like"/>
    <property type="match status" value="1"/>
</dbReference>
<evidence type="ECO:0000256" key="1">
    <source>
        <dbReference type="ARBA" id="ARBA00001007"/>
    </source>
</evidence>
<dbReference type="GO" id="GO:0008715">
    <property type="term" value="F:CDP-diacylglycerol diphosphatase activity"/>
    <property type="evidence" value="ECO:0007669"/>
    <property type="project" value="UniProtKB-EC"/>
</dbReference>
<gene>
    <name evidence="19" type="primary">cdh_1</name>
    <name evidence="19" type="ORF">NCTC12993_01876</name>
</gene>
<keyword evidence="11 19" id="KW-0378">Hydrolase</keyword>
<comment type="similarity">
    <text evidence="5">Belongs to the Cdh family.</text>
</comment>
<sequence>MTRLKYLLAALLIMLIAAGAGGWYWLHSANPDVLRQIVLQQCVPNQEQHRTPKPCVDVNPKGGYVLFKDRNGPAAVSADAHLPYQWHRKPAAA</sequence>
<evidence type="ECO:0000256" key="11">
    <source>
        <dbReference type="ARBA" id="ARBA00022801"/>
    </source>
</evidence>
<evidence type="ECO:0000256" key="17">
    <source>
        <dbReference type="ARBA" id="ARBA00032888"/>
    </source>
</evidence>
<evidence type="ECO:0000256" key="14">
    <source>
        <dbReference type="ARBA" id="ARBA00023136"/>
    </source>
</evidence>
<comment type="subcellular location">
    <subcellularLocation>
        <location evidence="2">Cell membrane</location>
        <topology evidence="2">Single-pass membrane protein</topology>
    </subcellularLocation>
</comment>
<dbReference type="GO" id="GO:0005886">
    <property type="term" value="C:plasma membrane"/>
    <property type="evidence" value="ECO:0007669"/>
    <property type="project" value="UniProtKB-SubCell"/>
</dbReference>
<organism evidence="19 20">
    <name type="scientific">Kluyvera cryocrescens</name>
    <name type="common">Kluyvera citrophila</name>
    <dbReference type="NCBI Taxonomy" id="580"/>
    <lineage>
        <taxon>Bacteria</taxon>
        <taxon>Pseudomonadati</taxon>
        <taxon>Pseudomonadota</taxon>
        <taxon>Gammaproteobacteria</taxon>
        <taxon>Enterobacterales</taxon>
        <taxon>Enterobacteriaceae</taxon>
        <taxon>Kluyvera</taxon>
    </lineage>
</organism>
<evidence type="ECO:0000256" key="18">
    <source>
        <dbReference type="ARBA" id="ARBA00032892"/>
    </source>
</evidence>
<dbReference type="InterPro" id="IPR036265">
    <property type="entry name" value="HIT-like_sf"/>
</dbReference>
<keyword evidence="20" id="KW-1185">Reference proteome</keyword>
<evidence type="ECO:0000256" key="16">
    <source>
        <dbReference type="ARBA" id="ARBA00023264"/>
    </source>
</evidence>
<evidence type="ECO:0000256" key="3">
    <source>
        <dbReference type="ARBA" id="ARBA00004927"/>
    </source>
</evidence>
<dbReference type="EC" id="3.6.1.26" evidence="6"/>
<name>A0A485AKS8_KLUCR</name>
<keyword evidence="15" id="KW-0594">Phospholipid biosynthesis</keyword>
<dbReference type="SUPFAM" id="SSF54197">
    <property type="entry name" value="HIT-like"/>
    <property type="match status" value="1"/>
</dbReference>
<evidence type="ECO:0000256" key="5">
    <source>
        <dbReference type="ARBA" id="ARBA00006435"/>
    </source>
</evidence>
<keyword evidence="8" id="KW-1003">Cell membrane</keyword>
<accession>A0A485AKS8</accession>